<organism evidence="2 3">
    <name type="scientific">Cytospora paraplurivora</name>
    <dbReference type="NCBI Taxonomy" id="2898453"/>
    <lineage>
        <taxon>Eukaryota</taxon>
        <taxon>Fungi</taxon>
        <taxon>Dikarya</taxon>
        <taxon>Ascomycota</taxon>
        <taxon>Pezizomycotina</taxon>
        <taxon>Sordariomycetes</taxon>
        <taxon>Sordariomycetidae</taxon>
        <taxon>Diaporthales</taxon>
        <taxon>Cytosporaceae</taxon>
        <taxon>Cytospora</taxon>
    </lineage>
</organism>
<dbReference type="Gene3D" id="3.40.50.1820">
    <property type="entry name" value="alpha/beta hydrolase"/>
    <property type="match status" value="1"/>
</dbReference>
<sequence>MTSPFILTPETSPEPEEPAQYKSLYQATAQKRKRSWPIVGVEGTVKPGALRAVWENDWKPACKKGSHPFQDGRLEDFEPIFDDLIEAHVDDPTSPEYTLAFLSRAQELSLEAEDALGRGDRGLASELYLRACAVLRIARLPHSQEKDCSVKQRAWQFQKSLYLKAGKLWHSPLEEVIIPHIHDINTNDDDDQQHVHHSESGARGRVERPRIPLYVRLPLETRDFGRTCPAVLIVSDDRTAHTRLCGEALRRGWGCVVAEVPGAGDCPVSAEEGEEDAAGGLWSSVLDWMKAMRMFDMDRLVAWGPGEAVVRLAGTHGDRFGGCVAVLGDDGEGDLPMLDDVVSCSLLLVVADGEGSVEPEGFRRPVDDGHGLDEGDNDLALFKYGAPSTSVAQYPRAGTRAVYDWVGKAFDSK</sequence>
<comment type="caution">
    <text evidence="2">The sequence shown here is derived from an EMBL/GenBank/DDBJ whole genome shotgun (WGS) entry which is preliminary data.</text>
</comment>
<dbReference type="SUPFAM" id="SSF53474">
    <property type="entry name" value="alpha/beta-Hydrolases"/>
    <property type="match status" value="1"/>
</dbReference>
<dbReference type="AlphaFoldDB" id="A0AAN9U6B2"/>
<evidence type="ECO:0000313" key="3">
    <source>
        <dbReference type="Proteomes" id="UP001320245"/>
    </source>
</evidence>
<reference evidence="2 3" key="1">
    <citation type="journal article" date="2023" name="PLoS ONE">
        <title>Cytospora paraplurivora sp. nov. isolated from orchards with fruit tree decline syndrome in Ontario, Canada.</title>
        <authorList>
            <person name="Ilyukhin E."/>
            <person name="Nguyen H.D.T."/>
            <person name="Castle A.J."/>
            <person name="Ellouze W."/>
        </authorList>
    </citation>
    <scope>NUCLEOTIDE SEQUENCE [LARGE SCALE GENOMIC DNA]</scope>
    <source>
        <strain evidence="2 3">FDS-564</strain>
    </source>
</reference>
<protein>
    <submittedName>
        <fullName evidence="2">Uncharacterized protein</fullName>
    </submittedName>
</protein>
<gene>
    <name evidence="2" type="ORF">SLS53_008793</name>
</gene>
<proteinExistence type="predicted"/>
<name>A0AAN9U6B2_9PEZI</name>
<evidence type="ECO:0000313" key="2">
    <source>
        <dbReference type="EMBL" id="KAK7731075.1"/>
    </source>
</evidence>
<evidence type="ECO:0000256" key="1">
    <source>
        <dbReference type="SAM" id="MobiDB-lite"/>
    </source>
</evidence>
<dbReference type="EMBL" id="JAJSPL020000057">
    <property type="protein sequence ID" value="KAK7731075.1"/>
    <property type="molecule type" value="Genomic_DNA"/>
</dbReference>
<accession>A0AAN9U6B2</accession>
<keyword evidence="3" id="KW-1185">Reference proteome</keyword>
<feature type="region of interest" description="Disordered" evidence="1">
    <location>
        <begin position="1"/>
        <end position="20"/>
    </location>
</feature>
<dbReference type="InterPro" id="IPR029058">
    <property type="entry name" value="AB_hydrolase_fold"/>
</dbReference>
<dbReference type="Proteomes" id="UP001320245">
    <property type="component" value="Unassembled WGS sequence"/>
</dbReference>